<dbReference type="HOGENOM" id="CLU_010289_0_0_1"/>
<evidence type="ECO:0000256" key="2">
    <source>
        <dbReference type="ARBA" id="ARBA00018426"/>
    </source>
</evidence>
<evidence type="ECO:0000256" key="3">
    <source>
        <dbReference type="ARBA" id="ARBA00029814"/>
    </source>
</evidence>
<name>R0MF74_NOSB1</name>
<dbReference type="GO" id="GO:0005524">
    <property type="term" value="F:ATP binding"/>
    <property type="evidence" value="ECO:0007669"/>
    <property type="project" value="UniProtKB-KW"/>
</dbReference>
<dbReference type="Proteomes" id="UP000016927">
    <property type="component" value="Unassembled WGS sequence"/>
</dbReference>
<dbReference type="PIRSF" id="PIRSF039123">
    <property type="entry name" value="Diphthamide_synthase"/>
    <property type="match status" value="1"/>
</dbReference>
<protein>
    <recommendedName>
        <fullName evidence="2">Diphthine--ammonia ligase</fullName>
        <ecNumber evidence="1">6.3.1.14</ecNumber>
    </recommendedName>
    <alternativeName>
        <fullName evidence="3">Diphthamide synthase</fullName>
    </alternativeName>
    <alternativeName>
        <fullName evidence="4">Diphthamide synthetase</fullName>
    </alternativeName>
</protein>
<dbReference type="Gene3D" id="3.40.50.620">
    <property type="entry name" value="HUPs"/>
    <property type="match status" value="1"/>
</dbReference>
<evidence type="ECO:0000259" key="6">
    <source>
        <dbReference type="Pfam" id="PF01902"/>
    </source>
</evidence>
<dbReference type="InterPro" id="IPR014729">
    <property type="entry name" value="Rossmann-like_a/b/a_fold"/>
</dbReference>
<dbReference type="GO" id="GO:0017183">
    <property type="term" value="P:protein histidyl modification to diphthamide"/>
    <property type="evidence" value="ECO:0007669"/>
    <property type="project" value="TreeGrafter"/>
</dbReference>
<dbReference type="EMBL" id="KB910146">
    <property type="protein sequence ID" value="EOB11378.1"/>
    <property type="molecule type" value="Genomic_DNA"/>
</dbReference>
<evidence type="ECO:0000256" key="4">
    <source>
        <dbReference type="ARBA" id="ARBA00031552"/>
    </source>
</evidence>
<dbReference type="PANTHER" id="PTHR12196:SF2">
    <property type="entry name" value="DIPHTHINE--AMMONIA LIGASE"/>
    <property type="match status" value="1"/>
</dbReference>
<dbReference type="CDD" id="cd01994">
    <property type="entry name" value="AANH_PF0828-like"/>
    <property type="match status" value="1"/>
</dbReference>
<dbReference type="OMA" id="EVICHED"/>
<evidence type="ECO:0000256" key="1">
    <source>
        <dbReference type="ARBA" id="ARBA00012089"/>
    </source>
</evidence>
<dbReference type="InterPro" id="IPR030662">
    <property type="entry name" value="DPH6/MJ0570"/>
</dbReference>
<evidence type="ECO:0000313" key="8">
    <source>
        <dbReference type="Proteomes" id="UP000016927"/>
    </source>
</evidence>
<dbReference type="Pfam" id="PF01902">
    <property type="entry name" value="Diphthami_syn_2"/>
    <property type="match status" value="1"/>
</dbReference>
<organism evidence="7 8">
    <name type="scientific">Nosema bombycis (strain CQ1 / CVCC 102059)</name>
    <name type="common">Microsporidian parasite</name>
    <name type="synonym">Pebrine of silkworm</name>
    <dbReference type="NCBI Taxonomy" id="578461"/>
    <lineage>
        <taxon>Eukaryota</taxon>
        <taxon>Fungi</taxon>
        <taxon>Fungi incertae sedis</taxon>
        <taxon>Microsporidia</taxon>
        <taxon>Nosematidae</taxon>
        <taxon>Nosema</taxon>
    </lineage>
</organism>
<keyword evidence="7" id="KW-0067">ATP-binding</keyword>
<proteinExistence type="predicted"/>
<sequence>MDFVALVSGGKDSIYSIKCSIDQGHRLVGLLYMKNTSSYVDSYMYQTVGSEVVEHFGKCLDVPLFTSVSQCKAIDTELNYTGDREDEVEDLFKALSEIKKKIKFEAISSGAILSRYQKNRVEHVANRLNLVSLSPLWQRDQKILLKEMLDYEIEAFIVKVASSSLDKSYLGKHIRSIYESNALLDDNYCGEGGEYESVVLDCPLFKYKLEYNDFTILNHPEEQDGFGSVFYCVFNGLRLIKK</sequence>
<dbReference type="PANTHER" id="PTHR12196">
    <property type="entry name" value="DOMAIN OF UNKNOWN FUNCTION 71 DUF71 -CONTAINING PROTEIN"/>
    <property type="match status" value="1"/>
</dbReference>
<dbReference type="OrthoDB" id="686384at2759"/>
<keyword evidence="8" id="KW-1185">Reference proteome</keyword>
<dbReference type="VEuPathDB" id="MicrosporidiaDB:NBO_1239g0006"/>
<accession>R0MF74</accession>
<dbReference type="FunFam" id="3.40.50.620:FF:000145">
    <property type="entry name" value="ATP-binding domain containing protein"/>
    <property type="match status" value="1"/>
</dbReference>
<dbReference type="GO" id="GO:0017178">
    <property type="term" value="F:diphthine-ammonia ligase activity"/>
    <property type="evidence" value="ECO:0007669"/>
    <property type="project" value="UniProtKB-EC"/>
</dbReference>
<gene>
    <name evidence="7" type="primary">ATBD4</name>
    <name evidence="7" type="ORF">NBO_1239g0006</name>
</gene>
<dbReference type="Gene3D" id="3.90.1490.10">
    <property type="entry name" value="putative n-type atp pyrophosphatase, domain 2"/>
    <property type="match status" value="1"/>
</dbReference>
<keyword evidence="7" id="KW-0547">Nucleotide-binding</keyword>
<reference evidence="7 8" key="1">
    <citation type="journal article" date="2013" name="BMC Genomics">
        <title>Comparative genomics of parasitic silkworm microsporidia reveal an association between genome expansion and host adaptation.</title>
        <authorList>
            <person name="Pan G."/>
            <person name="Xu J."/>
            <person name="Li T."/>
            <person name="Xia Q."/>
            <person name="Liu S.L."/>
            <person name="Zhang G."/>
            <person name="Li S."/>
            <person name="Li C."/>
            <person name="Liu H."/>
            <person name="Yang L."/>
            <person name="Liu T."/>
            <person name="Zhang X."/>
            <person name="Wu Z."/>
            <person name="Fan W."/>
            <person name="Dang X."/>
            <person name="Xiang H."/>
            <person name="Tao M."/>
            <person name="Li Y."/>
            <person name="Hu J."/>
            <person name="Li Z."/>
            <person name="Lin L."/>
            <person name="Luo J."/>
            <person name="Geng L."/>
            <person name="Wang L."/>
            <person name="Long M."/>
            <person name="Wan Y."/>
            <person name="He N."/>
            <person name="Zhang Z."/>
            <person name="Lu C."/>
            <person name="Keeling P.J."/>
            <person name="Wang J."/>
            <person name="Xiang Z."/>
            <person name="Zhou Z."/>
        </authorList>
    </citation>
    <scope>NUCLEOTIDE SEQUENCE [LARGE SCALE GENOMIC DNA]</scope>
    <source>
        <strain evidence="8">CQ1 / CVCC 102059</strain>
    </source>
</reference>
<evidence type="ECO:0000313" key="7">
    <source>
        <dbReference type="EMBL" id="EOB11378.1"/>
    </source>
</evidence>
<dbReference type="SUPFAM" id="SSF52402">
    <property type="entry name" value="Adenine nucleotide alpha hydrolases-like"/>
    <property type="match status" value="1"/>
</dbReference>
<dbReference type="NCBIfam" id="TIGR00290">
    <property type="entry name" value="MJ0570_dom"/>
    <property type="match status" value="1"/>
</dbReference>
<evidence type="ECO:0000256" key="5">
    <source>
        <dbReference type="ARBA" id="ARBA00048108"/>
    </source>
</evidence>
<comment type="catalytic activity">
    <reaction evidence="5">
        <text>diphthine-[translation elongation factor 2] + NH4(+) + ATP = diphthamide-[translation elongation factor 2] + AMP + diphosphate + H(+)</text>
        <dbReference type="Rhea" id="RHEA:19753"/>
        <dbReference type="Rhea" id="RHEA-COMP:10172"/>
        <dbReference type="Rhea" id="RHEA-COMP:10174"/>
        <dbReference type="ChEBI" id="CHEBI:15378"/>
        <dbReference type="ChEBI" id="CHEBI:16692"/>
        <dbReference type="ChEBI" id="CHEBI:28938"/>
        <dbReference type="ChEBI" id="CHEBI:30616"/>
        <dbReference type="ChEBI" id="CHEBI:33019"/>
        <dbReference type="ChEBI" id="CHEBI:82696"/>
        <dbReference type="ChEBI" id="CHEBI:456215"/>
        <dbReference type="EC" id="6.3.1.14"/>
    </reaction>
</comment>
<dbReference type="EC" id="6.3.1.14" evidence="1"/>
<dbReference type="AlphaFoldDB" id="R0MF74"/>
<feature type="domain" description="Diphthamide synthase" evidence="6">
    <location>
        <begin position="2"/>
        <end position="217"/>
    </location>
</feature>
<dbReference type="InterPro" id="IPR002761">
    <property type="entry name" value="Diphthami_syn_dom"/>
</dbReference>
<dbReference type="STRING" id="578461.R0MF74"/>